<proteinExistence type="predicted"/>
<dbReference type="GO" id="GO:0008641">
    <property type="term" value="F:ubiquitin-like modifier activating enzyme activity"/>
    <property type="evidence" value="ECO:0007669"/>
    <property type="project" value="InterPro"/>
</dbReference>
<dbReference type="InterPro" id="IPR000594">
    <property type="entry name" value="ThiF_NAD_FAD-bd"/>
</dbReference>
<dbReference type="PANTHER" id="PTHR43267:SF3">
    <property type="entry name" value="THIF PROTEIN"/>
    <property type="match status" value="1"/>
</dbReference>
<dbReference type="GO" id="GO:0061504">
    <property type="term" value="P:cyclic threonylcarbamoyladenosine biosynthetic process"/>
    <property type="evidence" value="ECO:0007669"/>
    <property type="project" value="TreeGrafter"/>
</dbReference>
<gene>
    <name evidence="2" type="ORF">SDC9_52020</name>
</gene>
<accession>A0A644WPX6</accession>
<evidence type="ECO:0000313" key="2">
    <source>
        <dbReference type="EMBL" id="MPM05729.1"/>
    </source>
</evidence>
<organism evidence="2">
    <name type="scientific">bioreactor metagenome</name>
    <dbReference type="NCBI Taxonomy" id="1076179"/>
    <lineage>
        <taxon>unclassified sequences</taxon>
        <taxon>metagenomes</taxon>
        <taxon>ecological metagenomes</taxon>
    </lineage>
</organism>
<dbReference type="InterPro" id="IPR035985">
    <property type="entry name" value="Ubiquitin-activating_enz"/>
</dbReference>
<feature type="domain" description="THIF-type NAD/FAD binding fold" evidence="1">
    <location>
        <begin position="5"/>
        <end position="191"/>
    </location>
</feature>
<sequence length="193" mass="21011">MTFEEIKKKVSNYKVGIAGCGGLGSNCAAMLVRSGVLKLVMADFDIVQESNLNRQFFFQNQIGIAKAEALKENLLHINSGAEIEAHVMKLDKEKIEALFASCDVIVEAFDHAEYKQLIIETVLEAFPDKSLICVSGLGGLEDAEHMRVVRNGNLIVVGDFMDSVSEENPPMAPKVTIAAALQANEVLKILCAK</sequence>
<dbReference type="NCBIfam" id="TIGR02354">
    <property type="entry name" value="thiF_fam2"/>
    <property type="match status" value="1"/>
</dbReference>
<dbReference type="EMBL" id="VSSQ01001160">
    <property type="protein sequence ID" value="MPM05729.1"/>
    <property type="molecule type" value="Genomic_DNA"/>
</dbReference>
<dbReference type="Gene3D" id="3.40.50.720">
    <property type="entry name" value="NAD(P)-binding Rossmann-like Domain"/>
    <property type="match status" value="1"/>
</dbReference>
<dbReference type="NCBIfam" id="NF006395">
    <property type="entry name" value="PRK08644.1"/>
    <property type="match status" value="1"/>
</dbReference>
<dbReference type="SUPFAM" id="SSF69572">
    <property type="entry name" value="Activating enzymes of the ubiquitin-like proteins"/>
    <property type="match status" value="1"/>
</dbReference>
<reference evidence="2" key="1">
    <citation type="submission" date="2019-08" db="EMBL/GenBank/DDBJ databases">
        <authorList>
            <person name="Kucharzyk K."/>
            <person name="Murdoch R.W."/>
            <person name="Higgins S."/>
            <person name="Loffler F."/>
        </authorList>
    </citation>
    <scope>NUCLEOTIDE SEQUENCE</scope>
</reference>
<dbReference type="PANTHER" id="PTHR43267">
    <property type="entry name" value="TRNA THREONYLCARBAMOYLADENOSINE DEHYDRATASE"/>
    <property type="match status" value="1"/>
</dbReference>
<dbReference type="InterPro" id="IPR045886">
    <property type="entry name" value="ThiF/MoeB/HesA"/>
</dbReference>
<dbReference type="AlphaFoldDB" id="A0A644WPX6"/>
<protein>
    <recommendedName>
        <fullName evidence="1">THIF-type NAD/FAD binding fold domain-containing protein</fullName>
    </recommendedName>
</protein>
<dbReference type="GO" id="GO:0061503">
    <property type="term" value="F:tRNA threonylcarbamoyladenosine dehydratase"/>
    <property type="evidence" value="ECO:0007669"/>
    <property type="project" value="TreeGrafter"/>
</dbReference>
<name>A0A644WPX6_9ZZZZ</name>
<comment type="caution">
    <text evidence="2">The sequence shown here is derived from an EMBL/GenBank/DDBJ whole genome shotgun (WGS) entry which is preliminary data.</text>
</comment>
<dbReference type="Pfam" id="PF00899">
    <property type="entry name" value="ThiF"/>
    <property type="match status" value="1"/>
</dbReference>
<evidence type="ECO:0000259" key="1">
    <source>
        <dbReference type="Pfam" id="PF00899"/>
    </source>
</evidence>
<dbReference type="InterPro" id="IPR012729">
    <property type="entry name" value="ThiF_fam2"/>
</dbReference>